<evidence type="ECO:0000313" key="2">
    <source>
        <dbReference type="EMBL" id="KUK88196.1"/>
    </source>
</evidence>
<organism evidence="2 3">
    <name type="scientific">candidate division TA06 bacterium 34_109</name>
    <dbReference type="NCBI Taxonomy" id="1635277"/>
    <lineage>
        <taxon>Bacteria</taxon>
        <taxon>Bacteria division TA06</taxon>
    </lineage>
</organism>
<keyword evidence="2" id="KW-0808">Transferase</keyword>
<gene>
    <name evidence="2" type="ORF">XE03_0202</name>
</gene>
<comment type="caution">
    <text evidence="2">The sequence shown here is derived from an EMBL/GenBank/DDBJ whole genome shotgun (WGS) entry which is preliminary data.</text>
</comment>
<dbReference type="AlphaFoldDB" id="A0A117M781"/>
<accession>A0A117M781</accession>
<dbReference type="GO" id="GO:0016757">
    <property type="term" value="F:glycosyltransferase activity"/>
    <property type="evidence" value="ECO:0007669"/>
    <property type="project" value="InterPro"/>
</dbReference>
<dbReference type="PANTHER" id="PTHR12526">
    <property type="entry name" value="GLYCOSYLTRANSFERASE"/>
    <property type="match status" value="1"/>
</dbReference>
<feature type="domain" description="Glycosyl transferase family 1" evidence="1">
    <location>
        <begin position="192"/>
        <end position="361"/>
    </location>
</feature>
<name>A0A117M781_UNCT6</name>
<evidence type="ECO:0000313" key="3">
    <source>
        <dbReference type="Proteomes" id="UP000053467"/>
    </source>
</evidence>
<evidence type="ECO:0000259" key="1">
    <source>
        <dbReference type="Pfam" id="PF00534"/>
    </source>
</evidence>
<protein>
    <submittedName>
        <fullName evidence="2">Glycosyl transferase group 1</fullName>
    </submittedName>
</protein>
<sequence>MNGRLKIAFISTYVPKECGIATFTNDIVKNLFKSWKIRESQNKNITVVAVSDQQNYLYPGEVKFEIMKEEKLSYINAAKFLNNSNVDVVNIQHEFGIFGGIDGNFILDTVKNLRKPLVTTLHTVIEKPSREQKYIVAELGRKSIYLVVLAKKAIELLKNIYNIPEEKIVYIEHGAPDVPFLDSSYYKGDLNAQGKKIILTFGLINSNKGIEYGIKATSIIAKKYPNILYVILGITHPEVKKVSGESYRISLELLVKKLGIEKNVEFFNYFVEKEELIKFLVASDFYLTPYLSKEQIASGTLTYALTCGKVLISTPYWYAEELLGQERGILVPFRDEKSIADNIIKLLEDETKFSQYRKNAYDFGRNFIWENVVQKYEKKFWEAITRQRKLKAKIDIEYEKKKSILPEINLNFFKILTDDTGIIQFSKINIPDRKSGYTTDDNTRALIVAIKDYNNTKNNEMLSYITKFLSFVHYSYDEQSEKVRNFLNYKREWTDKKISEDTVGRVIWSLGYLIKHSPNNSLHIFALELFKKTINNVMHFTSPRAWAFITLGGIFYLSIYKGDIEIKKICENMINRIYKQFKDNSDKNWIWLEDILSYENARIPQALITYGGFFENEKIFSIGEKSLKWLIDLQYDKKNDRLSLIGNKRWLKRGEKKSQFDQQPVEIAALSDAIYEVYKYTQNEYYEKVMSLCINWFLGDNDVGEPLYDFTTGGTRDGIHPLGINLNQGAESTLSYLLTLYRLYDFQQLKIRDKEKFKE</sequence>
<dbReference type="SUPFAM" id="SSF53756">
    <property type="entry name" value="UDP-Glycosyltransferase/glycogen phosphorylase"/>
    <property type="match status" value="1"/>
</dbReference>
<reference evidence="3" key="1">
    <citation type="journal article" date="2015" name="MBio">
        <title>Genome-Resolved Metagenomic Analysis Reveals Roles for Candidate Phyla and Other Microbial Community Members in Biogeochemical Transformations in Oil Reservoirs.</title>
        <authorList>
            <person name="Hu P."/>
            <person name="Tom L."/>
            <person name="Singh A."/>
            <person name="Thomas B.C."/>
            <person name="Baker B.J."/>
            <person name="Piceno Y.M."/>
            <person name="Andersen G.L."/>
            <person name="Banfield J.F."/>
        </authorList>
    </citation>
    <scope>NUCLEOTIDE SEQUENCE [LARGE SCALE GENOMIC DNA]</scope>
</reference>
<proteinExistence type="predicted"/>
<dbReference type="PANTHER" id="PTHR12526:SF572">
    <property type="entry name" value="BLL5144 PROTEIN"/>
    <property type="match status" value="1"/>
</dbReference>
<dbReference type="SUPFAM" id="SSF48208">
    <property type="entry name" value="Six-hairpin glycosidases"/>
    <property type="match status" value="1"/>
</dbReference>
<dbReference type="InterPro" id="IPR001296">
    <property type="entry name" value="Glyco_trans_1"/>
</dbReference>
<dbReference type="Proteomes" id="UP000053467">
    <property type="component" value="Unassembled WGS sequence"/>
</dbReference>
<dbReference type="CDD" id="cd03822">
    <property type="entry name" value="GT4_mannosyltransferase-like"/>
    <property type="match status" value="1"/>
</dbReference>
<dbReference type="Gene3D" id="3.40.50.2000">
    <property type="entry name" value="Glycogen Phosphorylase B"/>
    <property type="match status" value="2"/>
</dbReference>
<dbReference type="Pfam" id="PF00534">
    <property type="entry name" value="Glycos_transf_1"/>
    <property type="match status" value="1"/>
</dbReference>
<dbReference type="EMBL" id="LGGX01000001">
    <property type="protein sequence ID" value="KUK88196.1"/>
    <property type="molecule type" value="Genomic_DNA"/>
</dbReference>
<dbReference type="InterPro" id="IPR008928">
    <property type="entry name" value="6-hairpin_glycosidase_sf"/>
</dbReference>
<dbReference type="PATRIC" id="fig|1635277.3.peg.212"/>
<dbReference type="GO" id="GO:0005975">
    <property type="term" value="P:carbohydrate metabolic process"/>
    <property type="evidence" value="ECO:0007669"/>
    <property type="project" value="InterPro"/>
</dbReference>